<dbReference type="Pfam" id="PF05099">
    <property type="entry name" value="TerB"/>
    <property type="match status" value="1"/>
</dbReference>
<accession>A0A0J1B9I0</accession>
<comment type="caution">
    <text evidence="3">The sequence shown here is derived from an EMBL/GenBank/DDBJ whole genome shotgun (WGS) entry which is preliminary data.</text>
</comment>
<feature type="compositionally biased region" description="Basic and acidic residues" evidence="1">
    <location>
        <begin position="11"/>
        <end position="26"/>
    </location>
</feature>
<feature type="domain" description="Co-chaperone DjlA N-terminal" evidence="2">
    <location>
        <begin position="27"/>
        <end position="72"/>
    </location>
</feature>
<feature type="compositionally biased region" description="Polar residues" evidence="1">
    <location>
        <begin position="1"/>
        <end position="10"/>
    </location>
</feature>
<evidence type="ECO:0000313" key="4">
    <source>
        <dbReference type="Proteomes" id="UP000036367"/>
    </source>
</evidence>
<dbReference type="Proteomes" id="UP000036367">
    <property type="component" value="Unassembled WGS sequence"/>
</dbReference>
<organism evidence="3 4">
    <name type="scientific">Rhodopirellula islandica</name>
    <dbReference type="NCBI Taxonomy" id="595434"/>
    <lineage>
        <taxon>Bacteria</taxon>
        <taxon>Pseudomonadati</taxon>
        <taxon>Planctomycetota</taxon>
        <taxon>Planctomycetia</taxon>
        <taxon>Pirellulales</taxon>
        <taxon>Pirellulaceae</taxon>
        <taxon>Rhodopirellula</taxon>
    </lineage>
</organism>
<feature type="region of interest" description="Disordered" evidence="1">
    <location>
        <begin position="1"/>
        <end position="26"/>
    </location>
</feature>
<dbReference type="InterPro" id="IPR007791">
    <property type="entry name" value="DjlA_N"/>
</dbReference>
<dbReference type="PATRIC" id="fig|595434.4.peg.4459"/>
<dbReference type="SUPFAM" id="SSF158682">
    <property type="entry name" value="TerB-like"/>
    <property type="match status" value="1"/>
</dbReference>
<dbReference type="EMBL" id="LECT01000038">
    <property type="protein sequence ID" value="KLU03382.1"/>
    <property type="molecule type" value="Genomic_DNA"/>
</dbReference>
<dbReference type="Gene3D" id="1.10.3680.10">
    <property type="entry name" value="TerB-like"/>
    <property type="match status" value="1"/>
</dbReference>
<dbReference type="STRING" id="595434.RISK_004694"/>
<keyword evidence="4" id="KW-1185">Reference proteome</keyword>
<name>A0A0J1B9I0_RHOIS</name>
<dbReference type="InterPro" id="IPR029024">
    <property type="entry name" value="TerB-like"/>
</dbReference>
<proteinExistence type="predicted"/>
<gene>
    <name evidence="3" type="ORF">RISK_004694</name>
</gene>
<dbReference type="RefSeq" id="WP_047815877.1">
    <property type="nucleotide sequence ID" value="NZ_LECT01000038.1"/>
</dbReference>
<dbReference type="OrthoDB" id="272329at2"/>
<dbReference type="AlphaFoldDB" id="A0A0J1B9I0"/>
<protein>
    <recommendedName>
        <fullName evidence="2">Co-chaperone DjlA N-terminal domain-containing protein</fullName>
    </recommendedName>
</protein>
<evidence type="ECO:0000313" key="3">
    <source>
        <dbReference type="EMBL" id="KLU03382.1"/>
    </source>
</evidence>
<evidence type="ECO:0000259" key="2">
    <source>
        <dbReference type="Pfam" id="PF05099"/>
    </source>
</evidence>
<reference evidence="3" key="1">
    <citation type="submission" date="2015-05" db="EMBL/GenBank/DDBJ databases">
        <title>Permanent draft genome of Rhodopirellula islandicus K833.</title>
        <authorList>
            <person name="Kizina J."/>
            <person name="Richter M."/>
            <person name="Glockner F.O."/>
            <person name="Harder J."/>
        </authorList>
    </citation>
    <scope>NUCLEOTIDE SEQUENCE [LARGE SCALE GENOMIC DNA]</scope>
    <source>
        <strain evidence="3">K833</strain>
    </source>
</reference>
<sequence>MSEPSPSQDPMKSKSAEEVVSDHERISAQRKQHLHNLVVMAFADGSLSHREVHLVATRCEELGLHESELEAALAFGISDSAKLQLPTEPEVCESTLKDLIRMMAADGQFVEAEKRLFALAAAKMGLTGQRLQTLIQSVQLELGRPT</sequence>
<dbReference type="CDD" id="cd07177">
    <property type="entry name" value="terB_like"/>
    <property type="match status" value="1"/>
</dbReference>
<evidence type="ECO:0000256" key="1">
    <source>
        <dbReference type="SAM" id="MobiDB-lite"/>
    </source>
</evidence>